<evidence type="ECO:0000313" key="2">
    <source>
        <dbReference type="Proteomes" id="UP000010953"/>
    </source>
</evidence>
<dbReference type="AlphaFoldDB" id="M7X9W4"/>
<dbReference type="InParanoid" id="M7X9W4"/>
<protein>
    <submittedName>
        <fullName evidence="1">Uncharacterized protein</fullName>
    </submittedName>
</protein>
<accession>M7X9W4</accession>
<dbReference type="EMBL" id="AMZY02000019">
    <property type="protein sequence ID" value="EMS31413.1"/>
    <property type="molecule type" value="Genomic_DNA"/>
</dbReference>
<name>M7X9W4_9BACT</name>
<organism evidence="1 2">
    <name type="scientific">Mariniradius saccharolyticus AK6</name>
    <dbReference type="NCBI Taxonomy" id="1239962"/>
    <lineage>
        <taxon>Bacteria</taxon>
        <taxon>Pseudomonadati</taxon>
        <taxon>Bacteroidota</taxon>
        <taxon>Cytophagia</taxon>
        <taxon>Cytophagales</taxon>
        <taxon>Cyclobacteriaceae</taxon>
        <taxon>Mariniradius</taxon>
    </lineage>
</organism>
<sequence>MPKQNPQVEEFVGKMKYRFSQDNASLALRFLEVDSMGKLEKCNSFHPIGRDQD</sequence>
<comment type="caution">
    <text evidence="1">The sequence shown here is derived from an EMBL/GenBank/DDBJ whole genome shotgun (WGS) entry which is preliminary data.</text>
</comment>
<keyword evidence="2" id="KW-1185">Reference proteome</keyword>
<dbReference type="STRING" id="1239962.C943_02068"/>
<reference evidence="1" key="1">
    <citation type="submission" date="2013-01" db="EMBL/GenBank/DDBJ databases">
        <title>Genome assembly of Mariniradius saccharolyticus AK6.</title>
        <authorList>
            <person name="Vaidya B."/>
            <person name="Khatri I."/>
            <person name="Tanuku N.R.S."/>
            <person name="Subramanian S."/>
            <person name="Pinnaka A."/>
        </authorList>
    </citation>
    <scope>NUCLEOTIDE SEQUENCE [LARGE SCALE GENOMIC DNA]</scope>
    <source>
        <strain evidence="1">AK6</strain>
    </source>
</reference>
<proteinExistence type="predicted"/>
<dbReference type="Proteomes" id="UP000010953">
    <property type="component" value="Unassembled WGS sequence"/>
</dbReference>
<gene>
    <name evidence="1" type="ORF">C943_02068</name>
</gene>
<evidence type="ECO:0000313" key="1">
    <source>
        <dbReference type="EMBL" id="EMS31413.1"/>
    </source>
</evidence>